<name>A0A851HBM9_9MOLU</name>
<evidence type="ECO:0000313" key="3">
    <source>
        <dbReference type="Proteomes" id="UP000568109"/>
    </source>
</evidence>
<evidence type="ECO:0000256" key="1">
    <source>
        <dbReference type="SAM" id="MobiDB-lite"/>
    </source>
</evidence>
<proteinExistence type="predicted"/>
<gene>
    <name evidence="2" type="ORF">HR065_00095</name>
</gene>
<keyword evidence="3" id="KW-1185">Reference proteome</keyword>
<evidence type="ECO:0000313" key="2">
    <source>
        <dbReference type="EMBL" id="NWN45485.1"/>
    </source>
</evidence>
<feature type="region of interest" description="Disordered" evidence="1">
    <location>
        <begin position="65"/>
        <end position="90"/>
    </location>
</feature>
<dbReference type="EMBL" id="JABUOH010000001">
    <property type="protein sequence ID" value="NWN45485.1"/>
    <property type="molecule type" value="Genomic_DNA"/>
</dbReference>
<dbReference type="Proteomes" id="UP000568109">
    <property type="component" value="Unassembled WGS sequence"/>
</dbReference>
<dbReference type="AlphaFoldDB" id="A0A851HBM9"/>
<dbReference type="RefSeq" id="WP_178733890.1">
    <property type="nucleotide sequence ID" value="NZ_JABUOH010000001.1"/>
</dbReference>
<reference evidence="2 3" key="1">
    <citation type="submission" date="2020-06" db="EMBL/GenBank/DDBJ databases">
        <title>Draft genome sequence of Candidatus Phytoplasma pruni (X-disease group, subgroup 16SrIII-B) strain ChTDIII from Argentina.</title>
        <authorList>
            <person name="Fernandez F.D."/>
            <person name="Zuebert C."/>
            <person name="Huettel B."/>
            <person name="Kube M."/>
            <person name="Conci L.R."/>
        </authorList>
    </citation>
    <scope>NUCLEOTIDE SEQUENCE [LARGE SCALE GENOMIC DNA]</scope>
    <source>
        <strain evidence="2 3">ChTDIII</strain>
    </source>
</reference>
<comment type="caution">
    <text evidence="2">The sequence shown here is derived from an EMBL/GenBank/DDBJ whole genome shotgun (WGS) entry which is preliminary data.</text>
</comment>
<organism evidence="2 3">
    <name type="scientific">Candidatus Phytoplasma pruni</name>
    <dbReference type="NCBI Taxonomy" id="479893"/>
    <lineage>
        <taxon>Bacteria</taxon>
        <taxon>Bacillati</taxon>
        <taxon>Mycoplasmatota</taxon>
        <taxon>Mollicutes</taxon>
        <taxon>Acholeplasmatales</taxon>
        <taxon>Acholeplasmataceae</taxon>
        <taxon>Candidatus Phytoplasma</taxon>
        <taxon>16SrIII (X-disease group)</taxon>
    </lineage>
</organism>
<accession>A0A851HBM9</accession>
<protein>
    <submittedName>
        <fullName evidence="2">Uncharacterized protein</fullName>
    </submittedName>
</protein>
<sequence length="90" mass="10604">MKLNVNPMQERKIDKIENDKFGTKRTFDKKGNLIRETLSNDTIRIYNEKNVHIRTIFPNGQIDDYDPETGNNIQKTFPSGIIHRYPPNKE</sequence>